<organism evidence="4">
    <name type="scientific">Bracoviriform inaniti</name>
    <dbReference type="NCBI Taxonomy" id="36344"/>
    <lineage>
        <taxon>Viruses</taxon>
        <taxon>Viruses incertae sedis</taxon>
        <taxon>Polydnaviriformidae</taxon>
        <taxon>Bracoviriform</taxon>
    </lineage>
</organism>
<dbReference type="RefSeq" id="YP_009665762.1">
    <property type="nucleotide sequence ID" value="NC_043266.1"/>
</dbReference>
<evidence type="ECO:0000313" key="4">
    <source>
        <dbReference type="EMBL" id="CAO98966.1"/>
    </source>
</evidence>
<feature type="coiled-coil region" evidence="2">
    <location>
        <begin position="671"/>
        <end position="743"/>
    </location>
</feature>
<dbReference type="SUPFAM" id="SSF46689">
    <property type="entry name" value="Homeodomain-like"/>
    <property type="match status" value="1"/>
</dbReference>
<protein>
    <submittedName>
        <fullName evidence="4">19.5g1 protein</fullName>
    </submittedName>
</protein>
<dbReference type="PROSITE" id="PS51253">
    <property type="entry name" value="HTH_CENPB"/>
    <property type="match status" value="1"/>
</dbReference>
<dbReference type="PANTHER" id="PTHR19303">
    <property type="entry name" value="TRANSPOSON"/>
    <property type="match status" value="1"/>
</dbReference>
<dbReference type="InterPro" id="IPR007889">
    <property type="entry name" value="HTH_Psq"/>
</dbReference>
<dbReference type="Gene3D" id="1.10.10.60">
    <property type="entry name" value="Homeodomain-like"/>
    <property type="match status" value="1"/>
</dbReference>
<reference evidence="4" key="2">
    <citation type="submission" date="2007-09" db="EMBL/GenBank/DDBJ databases">
        <authorList>
            <person name="Reinhard M."/>
        </authorList>
    </citation>
    <scope>NUCLEOTIDE SEQUENCE</scope>
</reference>
<keyword evidence="2" id="KW-0175">Coiled coil</keyword>
<keyword evidence="1" id="KW-0238">DNA-binding</keyword>
<dbReference type="KEGG" id="vg:40525924"/>
<evidence type="ECO:0000256" key="2">
    <source>
        <dbReference type="SAM" id="Coils"/>
    </source>
</evidence>
<dbReference type="InterPro" id="IPR009057">
    <property type="entry name" value="Homeodomain-like_sf"/>
</dbReference>
<gene>
    <name evidence="4" type="primary">19.5g1</name>
</gene>
<accession>A8E0Z6</accession>
<name>A8E0Z6_9VIRU</name>
<feature type="domain" description="HTH CENPB-type" evidence="3">
    <location>
        <begin position="61"/>
        <end position="136"/>
    </location>
</feature>
<proteinExistence type="predicted"/>
<sequence>MSSRKKESKSPRTKKYTENDLNFAIKIVREGKMSANRASNEFKIPKGTLINKLHQDSPSNQKKGPATILLPKEEELIKNWIIDKARLGFPMHPEDVKDAVQKIVVEEKRPNPFTNNRPGKKWFSLFLQRNPDIALKNTEILSKARASVTEEHILNWFEELLKYLKEEEAEDLLNDPRRILNLDELGMLTCPKTGRLLGPRGEKNLYRIAGGPEKQSISVLCTFSGDGTSYDPMIIYPYKRNIPREIKVSIPDGYSFGISDSGWITSATYYEYIANVLYPRLVEKEVDFPVLVLFDGHKSHINMELHLFCMEHKLLLYCLYPNATHIIQPCDVGIFRPLKIEWKKIVAKHSQSTTQSITKFNFAPLFQTAFEKAITPRIIQNAFAACGLYPLNPSRVDYSKCISTRRKNLSCNNNIADNTNIENNSSLSINKTCLKILESKMPEYLVHDFQQAYSSNDSVSSEIILFNIWTYLKDSITINHNEEGTNTDSEEKILKNEIISDENVLVLGADATNDIVADLLLSKDKENSDTIVNEVLSFEDDLNNNDILIFDAVFTKNLSLVKNNSFGQIDKVIQNPKPEKTIQPPINDETIVRQESSIENNILDKTNALIPNCKLENHLPRPVEGKIIAHSELKNVNRDEIWKKHLHFPSIEESTKKVKKETIFAITSQKWRELEMEKMQLEIEEKKLKQKKQAERLIKQEEKEKEKVEREKKKEERLLKKQIQEQEKLVKKLKKEEIKAEKEKGSLKKPKNQIRRPKKVLIGDGDLFKKTQENEIKNGVESFSKLIKKERIEETEKLS</sequence>
<dbReference type="PANTHER" id="PTHR19303:SF74">
    <property type="entry name" value="POGO TRANSPOSABLE ELEMENT WITH KRAB DOMAIN"/>
    <property type="match status" value="1"/>
</dbReference>
<reference evidence="4" key="1">
    <citation type="submission" date="2007-08" db="EMBL/GenBank/DDBJ databases">
        <authorList>
            <person name="Lanzrein B."/>
        </authorList>
    </citation>
    <scope>NUCLEOTIDE SEQUENCE</scope>
</reference>
<dbReference type="GO" id="GO:0003677">
    <property type="term" value="F:DNA binding"/>
    <property type="evidence" value="ECO:0007669"/>
    <property type="project" value="UniProtKB-KW"/>
</dbReference>
<dbReference type="InterPro" id="IPR006600">
    <property type="entry name" value="HTH_CenpB_DNA-bd_dom"/>
</dbReference>
<dbReference type="EMBL" id="AM850132">
    <property type="protein sequence ID" value="CAO98966.1"/>
    <property type="molecule type" value="Genomic_DNA"/>
</dbReference>
<dbReference type="Pfam" id="PF05225">
    <property type="entry name" value="HTH_psq"/>
    <property type="match status" value="1"/>
</dbReference>
<dbReference type="Pfam" id="PF03184">
    <property type="entry name" value="DDE_1"/>
    <property type="match status" value="1"/>
</dbReference>
<evidence type="ECO:0000259" key="3">
    <source>
        <dbReference type="PROSITE" id="PS51253"/>
    </source>
</evidence>
<dbReference type="InterPro" id="IPR050863">
    <property type="entry name" value="CenT-Element_Derived"/>
</dbReference>
<dbReference type="GeneID" id="40525924"/>
<dbReference type="InterPro" id="IPR004875">
    <property type="entry name" value="DDE_SF_endonuclease_dom"/>
</dbReference>
<evidence type="ECO:0000256" key="1">
    <source>
        <dbReference type="ARBA" id="ARBA00023125"/>
    </source>
</evidence>